<feature type="domain" description="Cytochrome c" evidence="7">
    <location>
        <begin position="47"/>
        <end position="144"/>
    </location>
</feature>
<protein>
    <submittedName>
        <fullName evidence="8">Cytochrome c</fullName>
    </submittedName>
</protein>
<proteinExistence type="predicted"/>
<dbReference type="InterPro" id="IPR002327">
    <property type="entry name" value="Cyt_c_1A/1B"/>
</dbReference>
<evidence type="ECO:0000313" key="9">
    <source>
        <dbReference type="Proteomes" id="UP000595663"/>
    </source>
</evidence>
<dbReference type="PANTHER" id="PTHR11961">
    <property type="entry name" value="CYTOCHROME C"/>
    <property type="match status" value="1"/>
</dbReference>
<dbReference type="PROSITE" id="PS51007">
    <property type="entry name" value="CYTC"/>
    <property type="match status" value="1"/>
</dbReference>
<reference evidence="8 9" key="1">
    <citation type="journal article" date="2008" name="Int. J. Syst. Evol. Microbiol.">
        <title>Amphritea japonica sp. nov. and Amphritea balenae sp. nov., isolated from the sediment adjacent to sperm whale carcasses off Kagoshima, Japan.</title>
        <authorList>
            <person name="Miyazaki M."/>
            <person name="Nogi Y."/>
            <person name="Fujiwara Y."/>
            <person name="Kawato M."/>
            <person name="Nagahama T."/>
            <person name="Kubokawa K."/>
            <person name="Horikoshi K."/>
        </authorList>
    </citation>
    <scope>NUCLEOTIDE SEQUENCE [LARGE SCALE GENOMIC DNA]</scope>
    <source>
        <strain evidence="8 9">ATCC BAA-1530</strain>
    </source>
</reference>
<dbReference type="Gene3D" id="1.10.760.10">
    <property type="entry name" value="Cytochrome c-like domain"/>
    <property type="match status" value="1"/>
</dbReference>
<evidence type="ECO:0000256" key="5">
    <source>
        <dbReference type="ARBA" id="ARBA00023004"/>
    </source>
</evidence>
<dbReference type="EMBL" id="AP014545">
    <property type="protein sequence ID" value="BBB26029.1"/>
    <property type="molecule type" value="Genomic_DNA"/>
</dbReference>
<dbReference type="GO" id="GO:0046872">
    <property type="term" value="F:metal ion binding"/>
    <property type="evidence" value="ECO:0007669"/>
    <property type="project" value="UniProtKB-KW"/>
</dbReference>
<keyword evidence="9" id="KW-1185">Reference proteome</keyword>
<dbReference type="RefSeq" id="WP_019621635.1">
    <property type="nucleotide sequence ID" value="NZ_AP014545.1"/>
</dbReference>
<dbReference type="PRINTS" id="PR00604">
    <property type="entry name" value="CYTCHRMECIAB"/>
</dbReference>
<dbReference type="GO" id="GO:0009055">
    <property type="term" value="F:electron transfer activity"/>
    <property type="evidence" value="ECO:0007669"/>
    <property type="project" value="InterPro"/>
</dbReference>
<evidence type="ECO:0000256" key="4">
    <source>
        <dbReference type="ARBA" id="ARBA00022982"/>
    </source>
</evidence>
<dbReference type="SUPFAM" id="SSF46626">
    <property type="entry name" value="Cytochrome c"/>
    <property type="match status" value="1"/>
</dbReference>
<keyword evidence="1" id="KW-0813">Transport</keyword>
<evidence type="ECO:0000256" key="1">
    <source>
        <dbReference type="ARBA" id="ARBA00022448"/>
    </source>
</evidence>
<name>A0A7R6P2Y3_9GAMM</name>
<dbReference type="KEGG" id="ajp:AMJAP_1434"/>
<evidence type="ECO:0000259" key="7">
    <source>
        <dbReference type="PROSITE" id="PS51007"/>
    </source>
</evidence>
<dbReference type="InterPro" id="IPR036909">
    <property type="entry name" value="Cyt_c-like_dom_sf"/>
</dbReference>
<evidence type="ECO:0000313" key="8">
    <source>
        <dbReference type="EMBL" id="BBB26029.1"/>
    </source>
</evidence>
<evidence type="ECO:0000256" key="3">
    <source>
        <dbReference type="ARBA" id="ARBA00022723"/>
    </source>
</evidence>
<organism evidence="8 9">
    <name type="scientific">Amphritea japonica ATCC BAA-1530</name>
    <dbReference type="NCBI Taxonomy" id="1278309"/>
    <lineage>
        <taxon>Bacteria</taxon>
        <taxon>Pseudomonadati</taxon>
        <taxon>Pseudomonadota</taxon>
        <taxon>Gammaproteobacteria</taxon>
        <taxon>Oceanospirillales</taxon>
        <taxon>Oceanospirillaceae</taxon>
        <taxon>Amphritea</taxon>
    </lineage>
</organism>
<dbReference type="InterPro" id="IPR009056">
    <property type="entry name" value="Cyt_c-like_dom"/>
</dbReference>
<keyword evidence="3 6" id="KW-0479">Metal-binding</keyword>
<evidence type="ECO:0000256" key="2">
    <source>
        <dbReference type="ARBA" id="ARBA00022617"/>
    </source>
</evidence>
<keyword evidence="5 6" id="KW-0408">Iron</keyword>
<accession>A0A7R6P2Y3</accession>
<evidence type="ECO:0000256" key="6">
    <source>
        <dbReference type="PROSITE-ProRule" id="PRU00433"/>
    </source>
</evidence>
<dbReference type="AlphaFoldDB" id="A0A7R6P2Y3"/>
<keyword evidence="4" id="KW-0249">Electron transport</keyword>
<gene>
    <name evidence="8" type="ORF">AMJAP_1434</name>
</gene>
<sequence>MIYRRVLPVFVCCILSIWNSGILAEEQALGLLSKPLSRPLSEVQTTISVQAGKAHYAMCLGCHSPGYNRTGPMHCGVFGRQAGSQEGYQYSEALKASSLRWNRQALDLFLEAPTKMVPGTSMTFAGIPDASVRTQLIDYLVTLAPEHKDCE</sequence>
<keyword evidence="2 6" id="KW-0349">Heme</keyword>
<dbReference type="GO" id="GO:0020037">
    <property type="term" value="F:heme binding"/>
    <property type="evidence" value="ECO:0007669"/>
    <property type="project" value="InterPro"/>
</dbReference>
<dbReference type="Proteomes" id="UP000595663">
    <property type="component" value="Chromosome"/>
</dbReference>